<dbReference type="SMART" id="SM00121">
    <property type="entry name" value="IB"/>
    <property type="match status" value="1"/>
</dbReference>
<reference evidence="4 5" key="2">
    <citation type="submission" date="2017-04" db="EMBL/GenBank/DDBJ databases">
        <title>CpG methylation of centromeres and impact of large insertions on vertebrate speciation.</title>
        <authorList>
            <person name="Ichikawa K."/>
            <person name="Yoshimura J."/>
            <person name="Morishita S."/>
        </authorList>
    </citation>
    <scope>NUCLEOTIDE SEQUENCE</scope>
    <source>
        <strain evidence="4 5">HNI</strain>
    </source>
</reference>
<organism evidence="4 5">
    <name type="scientific">Oryzias latipes</name>
    <name type="common">Japanese rice fish</name>
    <name type="synonym">Japanese killifish</name>
    <dbReference type="NCBI Taxonomy" id="8090"/>
    <lineage>
        <taxon>Eukaryota</taxon>
        <taxon>Metazoa</taxon>
        <taxon>Chordata</taxon>
        <taxon>Craniata</taxon>
        <taxon>Vertebrata</taxon>
        <taxon>Euteleostomi</taxon>
        <taxon>Actinopterygii</taxon>
        <taxon>Neopterygii</taxon>
        <taxon>Teleostei</taxon>
        <taxon>Neoteleostei</taxon>
        <taxon>Acanthomorphata</taxon>
        <taxon>Ovalentaria</taxon>
        <taxon>Atherinomorphae</taxon>
        <taxon>Beloniformes</taxon>
        <taxon>Adrianichthyidae</taxon>
        <taxon>Oryziinae</taxon>
        <taxon>Oryzias</taxon>
    </lineage>
</organism>
<name>A0A3P9K567_ORYLA</name>
<feature type="region of interest" description="Disordered" evidence="2">
    <location>
        <begin position="1"/>
        <end position="21"/>
    </location>
</feature>
<reference key="1">
    <citation type="journal article" date="2007" name="Nature">
        <title>The medaka draft genome and insights into vertebrate genome evolution.</title>
        <authorList>
            <person name="Kasahara M."/>
            <person name="Naruse K."/>
            <person name="Sasaki S."/>
            <person name="Nakatani Y."/>
            <person name="Qu W."/>
            <person name="Ahsan B."/>
            <person name="Yamada T."/>
            <person name="Nagayasu Y."/>
            <person name="Doi K."/>
            <person name="Kasai Y."/>
            <person name="Jindo T."/>
            <person name="Kobayashi D."/>
            <person name="Shimada A."/>
            <person name="Toyoda A."/>
            <person name="Kuroki Y."/>
            <person name="Fujiyama A."/>
            <person name="Sasaki T."/>
            <person name="Shimizu A."/>
            <person name="Asakawa S."/>
            <person name="Shimizu N."/>
            <person name="Hashimoto S."/>
            <person name="Yang J."/>
            <person name="Lee Y."/>
            <person name="Matsushima K."/>
            <person name="Sugano S."/>
            <person name="Sakaizumi M."/>
            <person name="Narita T."/>
            <person name="Ohishi K."/>
            <person name="Haga S."/>
            <person name="Ohta F."/>
            <person name="Nomoto H."/>
            <person name="Nogata K."/>
            <person name="Morishita T."/>
            <person name="Endo T."/>
            <person name="Shin-I T."/>
            <person name="Takeda H."/>
            <person name="Morishita S."/>
            <person name="Kohara Y."/>
        </authorList>
    </citation>
    <scope>NUCLEOTIDE SEQUENCE [LARGE SCALE GENOMIC DNA]</scope>
    <source>
        <strain>Hd-rR</strain>
    </source>
</reference>
<dbReference type="PANTHER" id="PTHR15428">
    <property type="entry name" value="ENDOTHELIAL CELL-SPECIFIC MOLECULE 1 ESM-1"/>
    <property type="match status" value="1"/>
</dbReference>
<dbReference type="SUPFAM" id="SSF57184">
    <property type="entry name" value="Growth factor receptor domain"/>
    <property type="match status" value="1"/>
</dbReference>
<evidence type="ECO:0000256" key="1">
    <source>
        <dbReference type="ARBA" id="ARBA00023157"/>
    </source>
</evidence>
<dbReference type="AlphaFoldDB" id="A0A3P9K567"/>
<keyword evidence="1" id="KW-1015">Disulfide bond</keyword>
<evidence type="ECO:0000259" key="3">
    <source>
        <dbReference type="PROSITE" id="PS51323"/>
    </source>
</evidence>
<dbReference type="Pfam" id="PF00219">
    <property type="entry name" value="IGFBP"/>
    <property type="match status" value="1"/>
</dbReference>
<dbReference type="Ensembl" id="ENSORLT00020009117.1">
    <property type="protein sequence ID" value="ENSORLP00020003748.1"/>
    <property type="gene ID" value="ENSORLG00020004533.1"/>
</dbReference>
<dbReference type="Proteomes" id="UP000265180">
    <property type="component" value="Chromosome 12"/>
</dbReference>
<feature type="domain" description="IGFBP N-terminal" evidence="3">
    <location>
        <begin position="62"/>
        <end position="140"/>
    </location>
</feature>
<proteinExistence type="predicted"/>
<protein>
    <submittedName>
        <fullName evidence="4">Endothelial cell-specific molecule 1</fullName>
    </submittedName>
</protein>
<dbReference type="InterPro" id="IPR009030">
    <property type="entry name" value="Growth_fac_rcpt_cys_sf"/>
</dbReference>
<dbReference type="InterPro" id="IPR000867">
    <property type="entry name" value="IGFBP-like"/>
</dbReference>
<evidence type="ECO:0000256" key="2">
    <source>
        <dbReference type="SAM" id="MobiDB-lite"/>
    </source>
</evidence>
<dbReference type="InterPro" id="IPR038850">
    <property type="entry name" value="ESM1"/>
</dbReference>
<reference evidence="4" key="3">
    <citation type="submission" date="2025-08" db="UniProtKB">
        <authorList>
            <consortium name="Ensembl"/>
        </authorList>
    </citation>
    <scope>IDENTIFICATION</scope>
    <source>
        <strain evidence="4">HNI</strain>
    </source>
</reference>
<evidence type="ECO:0000313" key="5">
    <source>
        <dbReference type="Proteomes" id="UP000265180"/>
    </source>
</evidence>
<dbReference type="PROSITE" id="PS51323">
    <property type="entry name" value="IGFBP_N_2"/>
    <property type="match status" value="1"/>
</dbReference>
<evidence type="ECO:0000313" key="4">
    <source>
        <dbReference type="Ensembl" id="ENSORLP00020003748.1"/>
    </source>
</evidence>
<dbReference type="PANTHER" id="PTHR15428:SF0">
    <property type="entry name" value="ENDOTHELIAL CELL-SPECIFIC MOLECULE 1"/>
    <property type="match status" value="1"/>
</dbReference>
<reference evidence="4" key="4">
    <citation type="submission" date="2025-09" db="UniProtKB">
        <authorList>
            <consortium name="Ensembl"/>
        </authorList>
    </citation>
    <scope>IDENTIFICATION</scope>
    <source>
        <strain evidence="4">HNI</strain>
    </source>
</reference>
<sequence>MSRKSERASPAESLFPPTEITHPDPSILSGVPRVQNMSILLLTVLSSLVVRDADAWGASPKYAVNCPDRCSVERCGGTQRCARTVLDDCGCCQVCAAGRGEHCYRTVSGMHGVKCGPGLFCDFYKDEDDYGDEYGICKDCPYGTYGVECRKSCNCKGGICDRESGACLTLTFFSKIAGKLKTGPRPGEENAAPPPPLPLTLLFGWKNNQLLLPAGETGSGEVISAHIAADQRADRSAAPKRLSPR</sequence>
<accession>A0A3P9K567</accession>
<dbReference type="GO" id="GO:0005576">
    <property type="term" value="C:extracellular region"/>
    <property type="evidence" value="ECO:0007669"/>
    <property type="project" value="InterPro"/>
</dbReference>
<dbReference type="Gene3D" id="4.10.40.20">
    <property type="match status" value="1"/>
</dbReference>